<proteinExistence type="predicted"/>
<protein>
    <recommendedName>
        <fullName evidence="2">HTH CENPB-type domain-containing protein</fullName>
    </recommendedName>
</protein>
<dbReference type="OrthoDB" id="5050998at2759"/>
<dbReference type="Pfam" id="PF03221">
    <property type="entry name" value="HTH_Tnp_Tc5"/>
    <property type="match status" value="1"/>
</dbReference>
<dbReference type="AlphaFoldDB" id="A0A9P7HH68"/>
<evidence type="ECO:0000256" key="1">
    <source>
        <dbReference type="ARBA" id="ARBA00023125"/>
    </source>
</evidence>
<dbReference type="Proteomes" id="UP000750502">
    <property type="component" value="Unassembled WGS sequence"/>
</dbReference>
<dbReference type="GO" id="GO:0003677">
    <property type="term" value="F:DNA binding"/>
    <property type="evidence" value="ECO:0007669"/>
    <property type="project" value="UniProtKB-KW"/>
</dbReference>
<keyword evidence="4" id="KW-1185">Reference proteome</keyword>
<organism evidence="3 4">
    <name type="scientific">Fusarium xylarioides</name>
    <dbReference type="NCBI Taxonomy" id="221167"/>
    <lineage>
        <taxon>Eukaryota</taxon>
        <taxon>Fungi</taxon>
        <taxon>Dikarya</taxon>
        <taxon>Ascomycota</taxon>
        <taxon>Pezizomycotina</taxon>
        <taxon>Sordariomycetes</taxon>
        <taxon>Hypocreomycetidae</taxon>
        <taxon>Hypocreales</taxon>
        <taxon>Nectriaceae</taxon>
        <taxon>Fusarium</taxon>
        <taxon>Fusarium fujikuroi species complex</taxon>
    </lineage>
</organism>
<dbReference type="InterPro" id="IPR006600">
    <property type="entry name" value="HTH_CenpB_DNA-bd_dom"/>
</dbReference>
<sequence length="319" mass="36325">MTDSRDLNPAVMAARAIMISQARYRNTKEKPLTIRAAAERYGASKTSIGRHLQSMKLLRKPAFSDNSVGRPRNLDEAEERAVVAYIVWLERAGFPCNQQLIEAAANDLRASQTPPEGPVGDSWYRRFLRDNPQLQKKKLVRAFDRDRAGFEAGDISNLKQFYTDLGVVAEEREIEASQIFNADECGIRIGALRERLEIIIVKKELNAKHEVVSFTNRESSTMLGCANAAGFMIPPLMVFKTWPTESWEVDDLDEGIRFARSESGFSNAEISMDWIRHFNRNSFECTAKAQAKGVTFEDWFGCNEFMRDPNNPDFIWKKL</sequence>
<evidence type="ECO:0000313" key="3">
    <source>
        <dbReference type="EMBL" id="KAG5759554.1"/>
    </source>
</evidence>
<dbReference type="InterPro" id="IPR050863">
    <property type="entry name" value="CenT-Element_Derived"/>
</dbReference>
<reference evidence="3" key="1">
    <citation type="journal article" date="2020" name="bioRxiv">
        <title>Historical genomics reveals the evolutionary mechanisms behind multiple outbreaks of the host-specific coffee wilt pathogen Fusarium xylarioides.</title>
        <authorList>
            <person name="Peck D."/>
            <person name="Nowell R.W."/>
            <person name="Flood J."/>
            <person name="Ryan M.J."/>
            <person name="Barraclough T.G."/>
        </authorList>
    </citation>
    <scope>NUCLEOTIDE SEQUENCE</scope>
    <source>
        <strain evidence="3">IMI 127659i</strain>
    </source>
</reference>
<dbReference type="PANTHER" id="PTHR19303">
    <property type="entry name" value="TRANSPOSON"/>
    <property type="match status" value="1"/>
</dbReference>
<dbReference type="EMBL" id="JADFTT010000646">
    <property type="protein sequence ID" value="KAG5759554.1"/>
    <property type="molecule type" value="Genomic_DNA"/>
</dbReference>
<keyword evidence="1" id="KW-0238">DNA-binding</keyword>
<dbReference type="PROSITE" id="PS51253">
    <property type="entry name" value="HTH_CENPB"/>
    <property type="match status" value="1"/>
</dbReference>
<comment type="caution">
    <text evidence="3">The sequence shown here is derived from an EMBL/GenBank/DDBJ whole genome shotgun (WGS) entry which is preliminary data.</text>
</comment>
<reference evidence="3" key="2">
    <citation type="submission" date="2020-10" db="EMBL/GenBank/DDBJ databases">
        <authorList>
            <person name="Peck L.D."/>
            <person name="Nowell R.W."/>
            <person name="Flood J."/>
            <person name="Ryan M.J."/>
            <person name="Barraclough T.G."/>
        </authorList>
    </citation>
    <scope>NUCLEOTIDE SEQUENCE</scope>
    <source>
        <strain evidence="3">IMI 127659i</strain>
    </source>
</reference>
<dbReference type="GO" id="GO:0005634">
    <property type="term" value="C:nucleus"/>
    <property type="evidence" value="ECO:0007669"/>
    <property type="project" value="TreeGrafter"/>
</dbReference>
<evidence type="ECO:0000259" key="2">
    <source>
        <dbReference type="PROSITE" id="PS51253"/>
    </source>
</evidence>
<feature type="domain" description="HTH CENPB-type" evidence="2">
    <location>
        <begin position="66"/>
        <end position="137"/>
    </location>
</feature>
<gene>
    <name evidence="3" type="ORF">H9Q72_012322</name>
</gene>
<name>A0A9P7HH68_9HYPO</name>
<dbReference type="PANTHER" id="PTHR19303:SF74">
    <property type="entry name" value="POGO TRANSPOSABLE ELEMENT WITH KRAB DOMAIN"/>
    <property type="match status" value="1"/>
</dbReference>
<evidence type="ECO:0000313" key="4">
    <source>
        <dbReference type="Proteomes" id="UP000750502"/>
    </source>
</evidence>
<accession>A0A9P7HH68</accession>